<dbReference type="PROSITE" id="PS51257">
    <property type="entry name" value="PROKAR_LIPOPROTEIN"/>
    <property type="match status" value="1"/>
</dbReference>
<dbReference type="AlphaFoldDB" id="A0A1Y6BG47"/>
<dbReference type="Proteomes" id="UP000192907">
    <property type="component" value="Unassembled WGS sequence"/>
</dbReference>
<reference evidence="2" key="1">
    <citation type="submission" date="2017-04" db="EMBL/GenBank/DDBJ databases">
        <authorList>
            <person name="Varghese N."/>
            <person name="Submissions S."/>
        </authorList>
    </citation>
    <scope>NUCLEOTIDE SEQUENCE [LARGE SCALE GENOMIC DNA]</scope>
    <source>
        <strain evidence="2">RKEM611</strain>
    </source>
</reference>
<gene>
    <name evidence="1" type="ORF">SAMN06296036_104220</name>
</gene>
<sequence>MTNHRPLLRFILLGFTAFACQEPENSAPKDEISSVIDDAYVMGQAYRSDLKSVLSDRCVTTTAQQLGNQSSSLKIEKGLQFDQVLDQLDINNTVAAKIKFVDVKATLNIAKSHSATDLEQSFTLLWKGNYQDDVAETVAWSELGQQLLAENNPETFKRFCGQEFIYRVNHKAWLIATLKLQFQSREDKDQVTSALEVSIENVVSKAASAASTDGEDGGKPLAQIKNEVSKLNETLSKRVKVLIEIHQLGGAPEASLGAVKSLQCNLSSIEECLNELVQFPEYLEIYKSSLAEAETLPVHSFETKAYTDYYALRDAPVSNIQENLPLNRAIEDVWVQVKRNFQVKELAESLRNQALASHANRNIEQLLSIKEDLVQCLRDNCNYDQSLKERTESILESTKPAEIDADGVSKSCIQLPARVTIKSLANDNYIAYNERYESYTAEGRSPAVFTVNGNETTLTNNRQVTFYETVNRGLSRYGRARGAYSWGLTYYPKAEPVLVLDADSQSDETCIKNGSKVFLKMSGYYIRTWMEGSWKGYLFSWDSHPEKPSFTSHLFEIREAE</sequence>
<evidence type="ECO:0000313" key="1">
    <source>
        <dbReference type="EMBL" id="SMF07505.1"/>
    </source>
</evidence>
<dbReference type="OrthoDB" id="9758038at2"/>
<proteinExistence type="predicted"/>
<evidence type="ECO:0000313" key="2">
    <source>
        <dbReference type="Proteomes" id="UP000192907"/>
    </source>
</evidence>
<dbReference type="EMBL" id="FWZT01000004">
    <property type="protein sequence ID" value="SMF07505.1"/>
    <property type="molecule type" value="Genomic_DNA"/>
</dbReference>
<name>A0A1Y6BG47_9BACT</name>
<keyword evidence="2" id="KW-1185">Reference proteome</keyword>
<protein>
    <submittedName>
        <fullName evidence="1">Uncharacterized protein</fullName>
    </submittedName>
</protein>
<organism evidence="1 2">
    <name type="scientific">Pseudobacteriovorax antillogorgiicola</name>
    <dbReference type="NCBI Taxonomy" id="1513793"/>
    <lineage>
        <taxon>Bacteria</taxon>
        <taxon>Pseudomonadati</taxon>
        <taxon>Bdellovibrionota</taxon>
        <taxon>Oligoflexia</taxon>
        <taxon>Oligoflexales</taxon>
        <taxon>Pseudobacteriovoracaceae</taxon>
        <taxon>Pseudobacteriovorax</taxon>
    </lineage>
</organism>
<accession>A0A1Y6BG47</accession>
<dbReference type="RefSeq" id="WP_132316626.1">
    <property type="nucleotide sequence ID" value="NZ_FWZT01000004.1"/>
</dbReference>